<dbReference type="EMBL" id="FLUP01000001">
    <property type="protein sequence ID" value="SBV98014.1"/>
    <property type="molecule type" value="Genomic_DNA"/>
</dbReference>
<dbReference type="AlphaFoldDB" id="A0A212JF08"/>
<evidence type="ECO:0000313" key="1">
    <source>
        <dbReference type="EMBL" id="SBV98014.1"/>
    </source>
</evidence>
<sequence>MWGESSIFSPDEKKFWEKCKIERGYYAHTPYYVHPDSGLRGAAFERLHGRQHQQRQRQHFTGTAGAAARRAVAPVAACSG</sequence>
<organism evidence="1">
    <name type="scientific">uncultured Desulfovibrio sp</name>
    <dbReference type="NCBI Taxonomy" id="167968"/>
    <lineage>
        <taxon>Bacteria</taxon>
        <taxon>Pseudomonadati</taxon>
        <taxon>Thermodesulfobacteriota</taxon>
        <taxon>Desulfovibrionia</taxon>
        <taxon>Desulfovibrionales</taxon>
        <taxon>Desulfovibrionaceae</taxon>
        <taxon>Desulfovibrio</taxon>
        <taxon>environmental samples</taxon>
    </lineage>
</organism>
<protein>
    <submittedName>
        <fullName evidence="1">Uncharacterized protein</fullName>
    </submittedName>
</protein>
<gene>
    <name evidence="1" type="ORF">KM92DES2_11000</name>
</gene>
<accession>A0A212JF08</accession>
<name>A0A212JF08_9BACT</name>
<reference evidence="1" key="1">
    <citation type="submission" date="2016-04" db="EMBL/GenBank/DDBJ databases">
        <authorList>
            <person name="Evans L.H."/>
            <person name="Alamgir A."/>
            <person name="Owens N."/>
            <person name="Weber N.D."/>
            <person name="Virtaneva K."/>
            <person name="Barbian K."/>
            <person name="Babar A."/>
            <person name="Rosenke K."/>
        </authorList>
    </citation>
    <scope>NUCLEOTIDE SEQUENCE</scope>
    <source>
        <strain evidence="1">92-2</strain>
    </source>
</reference>
<proteinExistence type="predicted"/>